<feature type="transmembrane region" description="Helical" evidence="1">
    <location>
        <begin position="192"/>
        <end position="216"/>
    </location>
</feature>
<name>A0ABW6TV06_9ACTN</name>
<proteinExistence type="predicted"/>
<gene>
    <name evidence="2" type="ORF">ACFYZM_09075</name>
</gene>
<dbReference type="Proteomes" id="UP001602123">
    <property type="component" value="Unassembled WGS sequence"/>
</dbReference>
<feature type="transmembrane region" description="Helical" evidence="1">
    <location>
        <begin position="275"/>
        <end position="300"/>
    </location>
</feature>
<reference evidence="2 3" key="1">
    <citation type="submission" date="2024-10" db="EMBL/GenBank/DDBJ databases">
        <title>The Natural Products Discovery Center: Release of the First 8490 Sequenced Strains for Exploring Actinobacteria Biosynthetic Diversity.</title>
        <authorList>
            <person name="Kalkreuter E."/>
            <person name="Kautsar S.A."/>
            <person name="Yang D."/>
            <person name="Bader C.D."/>
            <person name="Teijaro C.N."/>
            <person name="Fluegel L."/>
            <person name="Davis C.M."/>
            <person name="Simpson J.R."/>
            <person name="Lauterbach L."/>
            <person name="Steele A.D."/>
            <person name="Gui C."/>
            <person name="Meng S."/>
            <person name="Li G."/>
            <person name="Viehrig K."/>
            <person name="Ye F."/>
            <person name="Su P."/>
            <person name="Kiefer A.F."/>
            <person name="Nichols A."/>
            <person name="Cepeda A.J."/>
            <person name="Yan W."/>
            <person name="Fan B."/>
            <person name="Jiang Y."/>
            <person name="Adhikari A."/>
            <person name="Zheng C.-J."/>
            <person name="Schuster L."/>
            <person name="Cowan T.M."/>
            <person name="Smanski M.J."/>
            <person name="Chevrette M.G."/>
            <person name="De Carvalho L.P.S."/>
            <person name="Shen B."/>
        </authorList>
    </citation>
    <scope>NUCLEOTIDE SEQUENCE [LARGE SCALE GENOMIC DNA]</scope>
    <source>
        <strain evidence="2 3">NPDC001650</strain>
    </source>
</reference>
<feature type="transmembrane region" description="Helical" evidence="1">
    <location>
        <begin position="30"/>
        <end position="53"/>
    </location>
</feature>
<evidence type="ECO:0000313" key="3">
    <source>
        <dbReference type="Proteomes" id="UP001602123"/>
    </source>
</evidence>
<dbReference type="RefSeq" id="WP_388625953.1">
    <property type="nucleotide sequence ID" value="NZ_JBIAUT010000002.1"/>
</dbReference>
<dbReference type="PANTHER" id="PTHR30238:SF4">
    <property type="entry name" value="SLL1022 PROTEIN"/>
    <property type="match status" value="1"/>
</dbReference>
<feature type="transmembrane region" description="Helical" evidence="1">
    <location>
        <begin position="244"/>
        <end position="263"/>
    </location>
</feature>
<feature type="transmembrane region" description="Helical" evidence="1">
    <location>
        <begin position="110"/>
        <end position="136"/>
    </location>
</feature>
<dbReference type="Pfam" id="PF04332">
    <property type="entry name" value="DUF475"/>
    <property type="match status" value="1"/>
</dbReference>
<sequence>MLLKTFGWSFAITAAGLALAGVLWGWQGLAIVAILSVLEISLSFDNAVINAGILRKMNPFWQKMFLTVGILIAVFGMRLVFPVVIVAITAKLGPIEAVRVAIQDHDRYEALVTSAHPAIAAFGGMFLLMIFLDFIFEDRDIKWLAWLEKPLAKLGKLDTLSVVVSLVVLIIAATTFATAVPVHDGEGTIDKATTVLLAGIGGLVTYLIVGGISGFFEDRLEEAEDDEDEDGAVEDAVPAGAKKGGGSVVGLAGKAAFFMFLYLEVIDASFSFDGVIGAFAITNDIFVMALGLGIGAMYIRSLTVFLVRKGTLDDYVYLEHGAHYAIGALAVILMISIKYEIPEVVTGLIGVALIGLSFFSSVLRNRKEAEATGGSGSKAEVTSGV</sequence>
<keyword evidence="1" id="KW-1133">Transmembrane helix</keyword>
<keyword evidence="3" id="KW-1185">Reference proteome</keyword>
<evidence type="ECO:0000313" key="2">
    <source>
        <dbReference type="EMBL" id="MFF4216423.1"/>
    </source>
</evidence>
<evidence type="ECO:0000256" key="1">
    <source>
        <dbReference type="SAM" id="Phobius"/>
    </source>
</evidence>
<keyword evidence="1" id="KW-0472">Membrane</keyword>
<keyword evidence="1" id="KW-0812">Transmembrane</keyword>
<accession>A0ABW6TV06</accession>
<dbReference type="PANTHER" id="PTHR30238">
    <property type="entry name" value="MEMBRANE BOUND PREDICTED REDOX MODULATOR"/>
    <property type="match status" value="1"/>
</dbReference>
<feature type="transmembrane region" description="Helical" evidence="1">
    <location>
        <begin position="345"/>
        <end position="363"/>
    </location>
</feature>
<feature type="transmembrane region" description="Helical" evidence="1">
    <location>
        <begin position="321"/>
        <end position="339"/>
    </location>
</feature>
<comment type="caution">
    <text evidence="2">The sequence shown here is derived from an EMBL/GenBank/DDBJ whole genome shotgun (WGS) entry which is preliminary data.</text>
</comment>
<organism evidence="2 3">
    <name type="scientific">Streptomyces nondiastaticus</name>
    <dbReference type="NCBI Taxonomy" id="3154512"/>
    <lineage>
        <taxon>Bacteria</taxon>
        <taxon>Bacillati</taxon>
        <taxon>Actinomycetota</taxon>
        <taxon>Actinomycetes</taxon>
        <taxon>Kitasatosporales</taxon>
        <taxon>Streptomycetaceae</taxon>
        <taxon>Streptomyces</taxon>
    </lineage>
</organism>
<feature type="transmembrane region" description="Helical" evidence="1">
    <location>
        <begin position="157"/>
        <end position="180"/>
    </location>
</feature>
<dbReference type="EMBL" id="JBIAUT010000002">
    <property type="protein sequence ID" value="MFF4216423.1"/>
    <property type="molecule type" value="Genomic_DNA"/>
</dbReference>
<feature type="transmembrane region" description="Helical" evidence="1">
    <location>
        <begin position="65"/>
        <end position="90"/>
    </location>
</feature>
<dbReference type="InterPro" id="IPR007427">
    <property type="entry name" value="DUF475"/>
</dbReference>
<dbReference type="NCBIfam" id="NF010613">
    <property type="entry name" value="PRK14013.1-3"/>
    <property type="match status" value="1"/>
</dbReference>
<protein>
    <submittedName>
        <fullName evidence="2">DUF475 domain-containing protein</fullName>
    </submittedName>
</protein>